<reference evidence="1" key="2">
    <citation type="submission" date="2025-09" db="UniProtKB">
        <authorList>
            <consortium name="EnsemblPlants"/>
        </authorList>
    </citation>
    <scope>IDENTIFICATION</scope>
</reference>
<protein>
    <submittedName>
        <fullName evidence="1">Uncharacterized protein</fullName>
    </submittedName>
</protein>
<evidence type="ECO:0000313" key="1">
    <source>
        <dbReference type="EnsemblPlants" id="AVESA.00010b.r2.5DG1005660.1.CDS"/>
    </source>
</evidence>
<accession>A0ACD5YN07</accession>
<evidence type="ECO:0000313" key="2">
    <source>
        <dbReference type="Proteomes" id="UP001732700"/>
    </source>
</evidence>
<keyword evidence="2" id="KW-1185">Reference proteome</keyword>
<proteinExistence type="predicted"/>
<reference evidence="1" key="1">
    <citation type="submission" date="2021-05" db="EMBL/GenBank/DDBJ databases">
        <authorList>
            <person name="Scholz U."/>
            <person name="Mascher M."/>
            <person name="Fiebig A."/>
        </authorList>
    </citation>
    <scope>NUCLEOTIDE SEQUENCE [LARGE SCALE GENOMIC DNA]</scope>
</reference>
<dbReference type="EnsemblPlants" id="AVESA.00010b.r2.5DG1005660.1">
    <property type="protein sequence ID" value="AVESA.00010b.r2.5DG1005660.1.CDS"/>
    <property type="gene ID" value="AVESA.00010b.r2.5DG1005660"/>
</dbReference>
<organism evidence="1 2">
    <name type="scientific">Avena sativa</name>
    <name type="common">Oat</name>
    <dbReference type="NCBI Taxonomy" id="4498"/>
    <lineage>
        <taxon>Eukaryota</taxon>
        <taxon>Viridiplantae</taxon>
        <taxon>Streptophyta</taxon>
        <taxon>Embryophyta</taxon>
        <taxon>Tracheophyta</taxon>
        <taxon>Spermatophyta</taxon>
        <taxon>Magnoliopsida</taxon>
        <taxon>Liliopsida</taxon>
        <taxon>Poales</taxon>
        <taxon>Poaceae</taxon>
        <taxon>BOP clade</taxon>
        <taxon>Pooideae</taxon>
        <taxon>Poodae</taxon>
        <taxon>Poeae</taxon>
        <taxon>Poeae Chloroplast Group 1 (Aveneae type)</taxon>
        <taxon>Aveninae</taxon>
        <taxon>Avena</taxon>
    </lineage>
</organism>
<name>A0ACD5YN07_AVESA</name>
<dbReference type="Proteomes" id="UP001732700">
    <property type="component" value="Chromosome 5D"/>
</dbReference>
<sequence length="656" mass="72471">MAGTKGGGPAIGIDLGTTYSCVAVWRPSHNRVEVIPNDQGNLTTPSCVAFTDTCRLVGDAAMNQAAMNPVNTVFDAKRLMGRRFSDSTVQGDIKLWPFKVISGPGDRPMIVVQYKGAQKQFVAEEISSMLLMKMHEAAEAYLGTPVKDAVITIPVYFNDSQREATLDAGVIAGLNVIRIVNEPSAAAIAYGLDRMSNSGEAKTVLIFDLGGGTLDVSVINIDKGNFVVKATAGDTHLGGEDLNGRMVEHFVQDFLRRHKSNIRNNPRALMRLRTACERAKRMLTSTAQAKIEIDSLHDGIDFYGSITRARFEELNMDLFRKCIGHVEKCLSDAKMEKFQIHDVVLVGGSTRIPKVQQLLHDFFNGKKLCKSINPDEAVAYGAAVQAATLTGEGDQKVQDLLLLDVTPRSLGVEVVPGLMSVLIPKNTTIPVTREGPHTTVFDYQTSVMFPVYEGEGEWTKDNNLLGQVTVCGVPPALAGMAQLKITYEVEANGIMKVTVMDLTSGNMSSVTIDKGGLNKKEIKSMVQYAKKCKAEDKKQIMRIKKENEQETKRMAKMKLILPAAEKYKPEDKKQAKKIKKENEEGCLSKEEMERSVKKKKRMLPDAEKNKSEDRKQAEKIKEEDEEGVQCLSKEEFERMVQKNQQAKKIKKESGGT</sequence>